<keyword evidence="5" id="KW-0812">Transmembrane</keyword>
<organism evidence="13 14">
    <name type="scientific">Bradymonas sediminis</name>
    <dbReference type="NCBI Taxonomy" id="1548548"/>
    <lineage>
        <taxon>Bacteria</taxon>
        <taxon>Deltaproteobacteria</taxon>
        <taxon>Bradymonadales</taxon>
        <taxon>Bradymonadaceae</taxon>
        <taxon>Bradymonas</taxon>
    </lineage>
</organism>
<dbReference type="Gene3D" id="1.10.3810.10">
    <property type="entry name" value="Biosynthetic peptidoglycan transglycosylase-like"/>
    <property type="match status" value="1"/>
</dbReference>
<keyword evidence="10" id="KW-0961">Cell wall biogenesis/degradation</keyword>
<dbReference type="OrthoDB" id="9766909at2"/>
<evidence type="ECO:0000256" key="9">
    <source>
        <dbReference type="ARBA" id="ARBA00023136"/>
    </source>
</evidence>
<dbReference type="InterPro" id="IPR036950">
    <property type="entry name" value="PBP_transglycosylase"/>
</dbReference>
<keyword evidence="14" id="KW-1185">Reference proteome</keyword>
<dbReference type="GO" id="GO:0071555">
    <property type="term" value="P:cell wall organization"/>
    <property type="evidence" value="ECO:0007669"/>
    <property type="project" value="UniProtKB-KW"/>
</dbReference>
<keyword evidence="2" id="KW-0997">Cell inner membrane</keyword>
<dbReference type="PANTHER" id="PTHR30400:SF0">
    <property type="entry name" value="BIOSYNTHETIC PEPTIDOGLYCAN TRANSGLYCOSYLASE"/>
    <property type="match status" value="1"/>
</dbReference>
<evidence type="ECO:0000256" key="2">
    <source>
        <dbReference type="ARBA" id="ARBA00022519"/>
    </source>
</evidence>
<feature type="region of interest" description="Disordered" evidence="11">
    <location>
        <begin position="106"/>
        <end position="150"/>
    </location>
</feature>
<dbReference type="GO" id="GO:0008360">
    <property type="term" value="P:regulation of cell shape"/>
    <property type="evidence" value="ECO:0007669"/>
    <property type="project" value="UniProtKB-KW"/>
</dbReference>
<keyword evidence="6" id="KW-0133">Cell shape</keyword>
<evidence type="ECO:0000256" key="1">
    <source>
        <dbReference type="ARBA" id="ARBA00022475"/>
    </source>
</evidence>
<accession>A0A2Z4FP14</accession>
<protein>
    <recommendedName>
        <fullName evidence="12">Glycosyl transferase family 51 domain-containing protein</fullName>
    </recommendedName>
</protein>
<keyword evidence="1" id="KW-1003">Cell membrane</keyword>
<dbReference type="InterPro" id="IPR011812">
    <property type="entry name" value="Pep_trsgly"/>
</dbReference>
<dbReference type="Proteomes" id="UP000249799">
    <property type="component" value="Chromosome"/>
</dbReference>
<reference evidence="13 14" key="1">
    <citation type="submission" date="2018-06" db="EMBL/GenBank/DDBJ databases">
        <title>Lujinxingia sediminis gen. nov. sp. nov., a new facultative anaerobic member of the class Deltaproteobacteria, and proposal of Lujinxingaceae fam. nov.</title>
        <authorList>
            <person name="Guo L.-Y."/>
            <person name="Li C.-M."/>
            <person name="Wang S."/>
            <person name="Du Z.-J."/>
        </authorList>
    </citation>
    <scope>NUCLEOTIDE SEQUENCE [LARGE SCALE GENOMIC DNA]</scope>
    <source>
        <strain evidence="13 14">FA350</strain>
    </source>
</reference>
<evidence type="ECO:0000256" key="4">
    <source>
        <dbReference type="ARBA" id="ARBA00022679"/>
    </source>
</evidence>
<proteinExistence type="predicted"/>
<dbReference type="GO" id="GO:0009274">
    <property type="term" value="C:peptidoglycan-based cell wall"/>
    <property type="evidence" value="ECO:0007669"/>
    <property type="project" value="InterPro"/>
</dbReference>
<evidence type="ECO:0000256" key="8">
    <source>
        <dbReference type="ARBA" id="ARBA00022989"/>
    </source>
</evidence>
<evidence type="ECO:0000256" key="7">
    <source>
        <dbReference type="ARBA" id="ARBA00022984"/>
    </source>
</evidence>
<keyword evidence="3" id="KW-0328">Glycosyltransferase</keyword>
<dbReference type="SUPFAM" id="SSF53955">
    <property type="entry name" value="Lysozyme-like"/>
    <property type="match status" value="1"/>
</dbReference>
<evidence type="ECO:0000256" key="3">
    <source>
        <dbReference type="ARBA" id="ARBA00022676"/>
    </source>
</evidence>
<evidence type="ECO:0000256" key="10">
    <source>
        <dbReference type="ARBA" id="ARBA00023316"/>
    </source>
</evidence>
<sequence length="779" mass="84470">MALCVGLLALAMLAGYAARLPVLGGDLVAAEMERFARRHRVNLRVKTYQPLGLTGLRFEGVEVRARRGDYLLEADLDEVDVRVSMQALFTRGEVYPGEVEVHGGDIRLTRQPGVAARTPEPPPESTSATPAKSTKSQETPPASKPAKPSAPLPLLTIVHDVRMSVDFAPLPAMQRPLWVQRADFLIAPGRPTPVEFRHAYGQMPDGTSFAIKEVADAGNEAATYLIQPREPTRIDRWFNIHLPFAVSTESMTLCPQCSPAVFALKEVEFAAGHGVRARSDLMSLSAGKNEVRLNLATVSVVDGEGSVVFPYELANFELQYDALARTTIVQGEVEDGQSGVASFSANWSSTWGVLTSHILLKDFQSAPASKTLGLGHAVARGVHSGEVELSYEPALDLVEFSLDVDSRDLVVSLPLVNDEPLEFAQLGLELDALFQPMARTLSVNRGAATLGQAGPVRLDGYAVDAGAGFIFDISLAAENLHPQALRDAMPLSLSKLARGSNFEGEFGFEIATSGHTRFPADIALSVGFEGDVSVLGDSRRADVLVLAGTGPPSIDLPGTLVNAIALEDWVDYEALPMRVPLVLAAAEDAKFFKHEGFDWAGLRRAIAFNIEQGALKRGGSTLSQQLSKNLFLDRERTLARKLQEAYVTWRLERELSKERILELYVNMVEWGPGFQGIRAAAQRYFKVPAEELSIAQTALLGAILPGPSIFGRQVLNGYLASSRLEKIEHILSNLRFMKIITPPEYTELYAEAKAGRIGDLQLTICADDSNAPGGAPRCP</sequence>
<evidence type="ECO:0000256" key="5">
    <source>
        <dbReference type="ARBA" id="ARBA00022692"/>
    </source>
</evidence>
<feature type="domain" description="Glycosyl transferase family 51" evidence="12">
    <location>
        <begin position="567"/>
        <end position="710"/>
    </location>
</feature>
<feature type="compositionally biased region" description="Low complexity" evidence="11">
    <location>
        <begin position="125"/>
        <end position="150"/>
    </location>
</feature>
<evidence type="ECO:0000313" key="13">
    <source>
        <dbReference type="EMBL" id="AWV90496.1"/>
    </source>
</evidence>
<gene>
    <name evidence="13" type="ORF">DN745_14635</name>
</gene>
<dbReference type="GO" id="GO:0016763">
    <property type="term" value="F:pentosyltransferase activity"/>
    <property type="evidence" value="ECO:0007669"/>
    <property type="project" value="InterPro"/>
</dbReference>
<evidence type="ECO:0000256" key="11">
    <source>
        <dbReference type="SAM" id="MobiDB-lite"/>
    </source>
</evidence>
<evidence type="ECO:0000259" key="12">
    <source>
        <dbReference type="Pfam" id="PF00912"/>
    </source>
</evidence>
<dbReference type="GO" id="GO:0009252">
    <property type="term" value="P:peptidoglycan biosynthetic process"/>
    <property type="evidence" value="ECO:0007669"/>
    <property type="project" value="UniProtKB-KW"/>
</dbReference>
<dbReference type="InterPro" id="IPR001264">
    <property type="entry name" value="Glyco_trans_51"/>
</dbReference>
<dbReference type="InterPro" id="IPR023346">
    <property type="entry name" value="Lysozyme-like_dom_sf"/>
</dbReference>
<dbReference type="GO" id="GO:0016020">
    <property type="term" value="C:membrane"/>
    <property type="evidence" value="ECO:0007669"/>
    <property type="project" value="InterPro"/>
</dbReference>
<dbReference type="AlphaFoldDB" id="A0A2Z4FP14"/>
<keyword evidence="4" id="KW-0808">Transferase</keyword>
<dbReference type="Pfam" id="PF00912">
    <property type="entry name" value="Transgly"/>
    <property type="match status" value="1"/>
</dbReference>
<evidence type="ECO:0000313" key="14">
    <source>
        <dbReference type="Proteomes" id="UP000249799"/>
    </source>
</evidence>
<keyword evidence="8" id="KW-1133">Transmembrane helix</keyword>
<dbReference type="EMBL" id="CP030032">
    <property type="protein sequence ID" value="AWV90496.1"/>
    <property type="molecule type" value="Genomic_DNA"/>
</dbReference>
<dbReference type="PANTHER" id="PTHR30400">
    <property type="entry name" value="MONOFUNCTIONAL BIOSYNTHETIC PEPTIDOGLYCAN TRANSGLYCOSYLASE"/>
    <property type="match status" value="1"/>
</dbReference>
<dbReference type="KEGG" id="bsed:DN745_14635"/>
<keyword evidence="7" id="KW-0573">Peptidoglycan synthesis</keyword>
<name>A0A2Z4FP14_9DELT</name>
<keyword evidence="9" id="KW-0472">Membrane</keyword>
<evidence type="ECO:0000256" key="6">
    <source>
        <dbReference type="ARBA" id="ARBA00022960"/>
    </source>
</evidence>